<protein>
    <recommendedName>
        <fullName evidence="6">LPXTG-motif cell wall anchor domain-containing protein</fullName>
    </recommendedName>
</protein>
<evidence type="ECO:0000256" key="2">
    <source>
        <dbReference type="SAM" id="Phobius"/>
    </source>
</evidence>
<dbReference type="AlphaFoldDB" id="A0A1G6TS57"/>
<evidence type="ECO:0000256" key="1">
    <source>
        <dbReference type="SAM" id="MobiDB-lite"/>
    </source>
</evidence>
<dbReference type="Proteomes" id="UP000199501">
    <property type="component" value="Unassembled WGS sequence"/>
</dbReference>
<sequence length="238" mass="24024">MRTSMAAFGVAVSTAALFAFLPLSASATPGDPVSDDPRATVHAGNVESEGDRDDCPKLWEGSVRVTVTATADPTNTYLDITDVPDNVDLAGVIVKGGDAYNKYDADKLGDGLDLRSPLAGNSGKPATISHWFACGAEGDTETTTSEPTTPTSPTSTTSAPEVTVPTEPTTPSGTTSASAPVTTTTTTSAAAAVGAGDDGELADTGANVGWLAFIAAALVLGGAVLLTPRLRNALLRRS</sequence>
<dbReference type="OrthoDB" id="3700838at2"/>
<keyword evidence="2" id="KW-0812">Transmembrane</keyword>
<evidence type="ECO:0000313" key="5">
    <source>
        <dbReference type="Proteomes" id="UP000199501"/>
    </source>
</evidence>
<dbReference type="STRING" id="1271860.SAMN05216174_109260"/>
<evidence type="ECO:0000313" key="4">
    <source>
        <dbReference type="EMBL" id="SDD31227.1"/>
    </source>
</evidence>
<dbReference type="RefSeq" id="WP_091453077.1">
    <property type="nucleotide sequence ID" value="NZ_FMZZ01000009.1"/>
</dbReference>
<keyword evidence="2" id="KW-0472">Membrane</keyword>
<accession>A0A1G6TS57</accession>
<reference evidence="5" key="1">
    <citation type="submission" date="2016-10" db="EMBL/GenBank/DDBJ databases">
        <authorList>
            <person name="Varghese N."/>
            <person name="Submissions S."/>
        </authorList>
    </citation>
    <scope>NUCLEOTIDE SEQUENCE [LARGE SCALE GENOMIC DNA]</scope>
    <source>
        <strain evidence="5">IBRC-M 10403</strain>
    </source>
</reference>
<feature type="transmembrane region" description="Helical" evidence="2">
    <location>
        <begin position="208"/>
        <end position="227"/>
    </location>
</feature>
<keyword evidence="2" id="KW-1133">Transmembrane helix</keyword>
<gene>
    <name evidence="4" type="ORF">SAMN05216174_109260</name>
</gene>
<feature type="chain" id="PRO_5011706652" description="LPXTG-motif cell wall anchor domain-containing protein" evidence="3">
    <location>
        <begin position="28"/>
        <end position="238"/>
    </location>
</feature>
<feature type="compositionally biased region" description="Low complexity" evidence="1">
    <location>
        <begin position="141"/>
        <end position="183"/>
    </location>
</feature>
<name>A0A1G6TS57_9PSEU</name>
<keyword evidence="3" id="KW-0732">Signal</keyword>
<proteinExistence type="predicted"/>
<evidence type="ECO:0008006" key="6">
    <source>
        <dbReference type="Google" id="ProtNLM"/>
    </source>
</evidence>
<feature type="region of interest" description="Disordered" evidence="1">
    <location>
        <begin position="138"/>
        <end position="183"/>
    </location>
</feature>
<feature type="signal peptide" evidence="3">
    <location>
        <begin position="1"/>
        <end position="27"/>
    </location>
</feature>
<evidence type="ECO:0000256" key="3">
    <source>
        <dbReference type="SAM" id="SignalP"/>
    </source>
</evidence>
<keyword evidence="5" id="KW-1185">Reference proteome</keyword>
<organism evidence="4 5">
    <name type="scientific">Actinokineospora iranica</name>
    <dbReference type="NCBI Taxonomy" id="1271860"/>
    <lineage>
        <taxon>Bacteria</taxon>
        <taxon>Bacillati</taxon>
        <taxon>Actinomycetota</taxon>
        <taxon>Actinomycetes</taxon>
        <taxon>Pseudonocardiales</taxon>
        <taxon>Pseudonocardiaceae</taxon>
        <taxon>Actinokineospora</taxon>
    </lineage>
</organism>
<dbReference type="EMBL" id="FMZZ01000009">
    <property type="protein sequence ID" value="SDD31227.1"/>
    <property type="molecule type" value="Genomic_DNA"/>
</dbReference>